<keyword evidence="2" id="KW-1185">Reference proteome</keyword>
<comment type="caution">
    <text evidence="1">The sequence shown here is derived from an EMBL/GenBank/DDBJ whole genome shotgun (WGS) entry which is preliminary data.</text>
</comment>
<dbReference type="GO" id="GO:0048046">
    <property type="term" value="C:apoplast"/>
    <property type="evidence" value="ECO:0007669"/>
    <property type="project" value="TreeGrafter"/>
</dbReference>
<reference evidence="2" key="1">
    <citation type="submission" date="2016-06" db="EMBL/GenBank/DDBJ databases">
        <title>Parallel loss of symbiosis genes in relatives of nitrogen-fixing non-legume Parasponia.</title>
        <authorList>
            <person name="Van Velzen R."/>
            <person name="Holmer R."/>
            <person name="Bu F."/>
            <person name="Rutten L."/>
            <person name="Van Zeijl A."/>
            <person name="Liu W."/>
            <person name="Santuari L."/>
            <person name="Cao Q."/>
            <person name="Sharma T."/>
            <person name="Shen D."/>
            <person name="Roswanjaya Y."/>
            <person name="Wardhani T."/>
            <person name="Kalhor M.S."/>
            <person name="Jansen J."/>
            <person name="Van den Hoogen J."/>
            <person name="Gungor B."/>
            <person name="Hartog M."/>
            <person name="Hontelez J."/>
            <person name="Verver J."/>
            <person name="Yang W.-C."/>
            <person name="Schijlen E."/>
            <person name="Repin R."/>
            <person name="Schilthuizen M."/>
            <person name="Schranz E."/>
            <person name="Heidstra R."/>
            <person name="Miyata K."/>
            <person name="Fedorova E."/>
            <person name="Kohlen W."/>
            <person name="Bisseling T."/>
            <person name="Smit S."/>
            <person name="Geurts R."/>
        </authorList>
    </citation>
    <scope>NUCLEOTIDE SEQUENCE [LARGE SCALE GENOMIC DNA]</scope>
    <source>
        <strain evidence="2">cv. WU1-14</strain>
    </source>
</reference>
<accession>A0A2P5A8Y0</accession>
<dbReference type="AlphaFoldDB" id="A0A2P5A8Y0"/>
<organism evidence="1 2">
    <name type="scientific">Parasponia andersonii</name>
    <name type="common">Sponia andersonii</name>
    <dbReference type="NCBI Taxonomy" id="3476"/>
    <lineage>
        <taxon>Eukaryota</taxon>
        <taxon>Viridiplantae</taxon>
        <taxon>Streptophyta</taxon>
        <taxon>Embryophyta</taxon>
        <taxon>Tracheophyta</taxon>
        <taxon>Spermatophyta</taxon>
        <taxon>Magnoliopsida</taxon>
        <taxon>eudicotyledons</taxon>
        <taxon>Gunneridae</taxon>
        <taxon>Pentapetalae</taxon>
        <taxon>rosids</taxon>
        <taxon>fabids</taxon>
        <taxon>Rosales</taxon>
        <taxon>Cannabaceae</taxon>
        <taxon>Parasponia</taxon>
    </lineage>
</organism>
<dbReference type="GO" id="GO:0006099">
    <property type="term" value="P:tricarboxylic acid cycle"/>
    <property type="evidence" value="ECO:0007669"/>
    <property type="project" value="InterPro"/>
</dbReference>
<dbReference type="InterPro" id="IPR021135">
    <property type="entry name" value="PEP_COase"/>
</dbReference>
<dbReference type="PANTHER" id="PTHR30523">
    <property type="entry name" value="PHOSPHOENOLPYRUVATE CARBOXYLASE"/>
    <property type="match status" value="1"/>
</dbReference>
<evidence type="ECO:0000313" key="2">
    <source>
        <dbReference type="Proteomes" id="UP000237105"/>
    </source>
</evidence>
<dbReference type="OrthoDB" id="1679667at2759"/>
<proteinExistence type="predicted"/>
<dbReference type="Pfam" id="PF00311">
    <property type="entry name" value="PEPcase"/>
    <property type="match status" value="1"/>
</dbReference>
<dbReference type="InterPro" id="IPR015813">
    <property type="entry name" value="Pyrv/PenolPyrv_kinase-like_dom"/>
</dbReference>
<sequence>MDLCLDADKALLPVWLGVGVAFQHVIPKDIRNLHLLLEMYNSCPFFRVIIDLVEMEFAKGDPGISALYDELFISEDLHSFGLLCL</sequence>
<protein>
    <submittedName>
        <fullName evidence="1">Phosphoenolpyruvate carboxylase</fullName>
    </submittedName>
</protein>
<name>A0A2P5A8Y0_PARAD</name>
<dbReference type="SUPFAM" id="SSF51621">
    <property type="entry name" value="Phosphoenolpyruvate/pyruvate domain"/>
    <property type="match status" value="1"/>
</dbReference>
<evidence type="ECO:0000313" key="1">
    <source>
        <dbReference type="EMBL" id="PON33001.1"/>
    </source>
</evidence>
<dbReference type="GO" id="GO:0009507">
    <property type="term" value="C:chloroplast"/>
    <property type="evidence" value="ECO:0007669"/>
    <property type="project" value="TreeGrafter"/>
</dbReference>
<dbReference type="GO" id="GO:0015977">
    <property type="term" value="P:carbon fixation"/>
    <property type="evidence" value="ECO:0007669"/>
    <property type="project" value="InterPro"/>
</dbReference>
<dbReference type="STRING" id="3476.A0A2P5A8Y0"/>
<dbReference type="Proteomes" id="UP000237105">
    <property type="component" value="Unassembled WGS sequence"/>
</dbReference>
<dbReference type="PANTHER" id="PTHR30523:SF33">
    <property type="entry name" value="PHOSPHOENOLPYRUVATE CARBOXYLASE 3"/>
    <property type="match status" value="1"/>
</dbReference>
<dbReference type="GO" id="GO:0005829">
    <property type="term" value="C:cytosol"/>
    <property type="evidence" value="ECO:0007669"/>
    <property type="project" value="TreeGrafter"/>
</dbReference>
<dbReference type="EMBL" id="JXTB01000764">
    <property type="protein sequence ID" value="PON33001.1"/>
    <property type="molecule type" value="Genomic_DNA"/>
</dbReference>
<gene>
    <name evidence="1" type="ORF">PanWU01x14_356450</name>
</gene>
<dbReference type="GO" id="GO:0048366">
    <property type="term" value="P:leaf development"/>
    <property type="evidence" value="ECO:0007669"/>
    <property type="project" value="TreeGrafter"/>
</dbReference>
<keyword evidence="1" id="KW-0670">Pyruvate</keyword>
<dbReference type="GO" id="GO:0008964">
    <property type="term" value="F:phosphoenolpyruvate carboxylase activity"/>
    <property type="evidence" value="ECO:0007669"/>
    <property type="project" value="InterPro"/>
</dbReference>